<dbReference type="Proteomes" id="UP000249248">
    <property type="component" value="Unassembled WGS sequence"/>
</dbReference>
<organism evidence="1 2">
    <name type="scientific">Putridiphycobacter roseus</name>
    <dbReference type="NCBI Taxonomy" id="2219161"/>
    <lineage>
        <taxon>Bacteria</taxon>
        <taxon>Pseudomonadati</taxon>
        <taxon>Bacteroidota</taxon>
        <taxon>Flavobacteriia</taxon>
        <taxon>Flavobacteriales</taxon>
        <taxon>Crocinitomicaceae</taxon>
        <taxon>Putridiphycobacter</taxon>
    </lineage>
</organism>
<accession>A0A2W1N019</accession>
<proteinExistence type="predicted"/>
<evidence type="ECO:0000313" key="2">
    <source>
        <dbReference type="Proteomes" id="UP000249248"/>
    </source>
</evidence>
<protein>
    <recommendedName>
        <fullName evidence="3">DUF937 domain-containing protein</fullName>
    </recommendedName>
</protein>
<reference evidence="1 2" key="1">
    <citation type="submission" date="2018-06" db="EMBL/GenBank/DDBJ databases">
        <title>The draft genome sequence of Crocinitomix sp. SM1701.</title>
        <authorList>
            <person name="Zhang X."/>
        </authorList>
    </citation>
    <scope>NUCLEOTIDE SEQUENCE [LARGE SCALE GENOMIC DNA]</scope>
    <source>
        <strain evidence="1 2">SM1701</strain>
    </source>
</reference>
<sequence>MFGLDDLMKKVDLGDILEKVGLSEQDKAAVTNQAADAVKYRVNKENAKGNVDTIKNLFSQNENTEAANGMAGKLEGDLAFNLKNKLGLDEGIIDQIKSVVMAKFMGGTSNAMAEGGDKEGGSVLDMFGDSDLVNTFKNKLGGLFS</sequence>
<dbReference type="RefSeq" id="WP_111064127.1">
    <property type="nucleotide sequence ID" value="NZ_JBHUCU010000037.1"/>
</dbReference>
<dbReference type="OrthoDB" id="1467572at2"/>
<keyword evidence="2" id="KW-1185">Reference proteome</keyword>
<dbReference type="EMBL" id="QKSB01000010">
    <property type="protein sequence ID" value="PZE16241.1"/>
    <property type="molecule type" value="Genomic_DNA"/>
</dbReference>
<dbReference type="AlphaFoldDB" id="A0A2W1N019"/>
<evidence type="ECO:0008006" key="3">
    <source>
        <dbReference type="Google" id="ProtNLM"/>
    </source>
</evidence>
<gene>
    <name evidence="1" type="ORF">DNU06_14020</name>
</gene>
<comment type="caution">
    <text evidence="1">The sequence shown here is derived from an EMBL/GenBank/DDBJ whole genome shotgun (WGS) entry which is preliminary data.</text>
</comment>
<name>A0A2W1N019_9FLAO</name>
<evidence type="ECO:0000313" key="1">
    <source>
        <dbReference type="EMBL" id="PZE16241.1"/>
    </source>
</evidence>